<keyword evidence="3" id="KW-1185">Reference proteome</keyword>
<sequence length="440" mass="46857">MLQQKLTEIAQAHGVPGMAAGILHGDRIAYASHGVTNLASPQPVDEHTLFHLASVTKTFTATALVRLAAAGRLDLSAPVRDHVPELRLADPGSAAEITVHQLLNHTAGLEWNLVDGEQTTLAGFVAELERLPIIARPGTRASYSQAGYNLAGLVIERVTGLAYEKVVDDLVLRPAGLERTCFGLDEVVRHRFAIGHNPDADGTLRPARPWGSWPAGARANNPGGGLASSVSDLLRWARHHLDSADLRAMTEPTVTLRASTLGDAFGICWFLRDIDGVRVIGHGGSGNGQFAELLIVPSHDFAVVSLANAGPAGYPANQEMLAWALADRLGLRPREPQPLAYDESRAHEIAGRYELDAMDLEIATDGAGLTLAVGIKPAIRQASEVDMPPDYPAAALGLLPDDEYVITEGGLAGQRGYLTRDADGTVIGADLAGRLFRRVR</sequence>
<accession>A0ABN6C936</accession>
<dbReference type="PANTHER" id="PTHR43283">
    <property type="entry name" value="BETA-LACTAMASE-RELATED"/>
    <property type="match status" value="1"/>
</dbReference>
<dbReference type="Gene3D" id="3.40.710.10">
    <property type="entry name" value="DD-peptidase/beta-lactamase superfamily"/>
    <property type="match status" value="1"/>
</dbReference>
<proteinExistence type="predicted"/>
<organism evidence="2 3">
    <name type="scientific">Actinoplanes ianthinogenes</name>
    <dbReference type="NCBI Taxonomy" id="122358"/>
    <lineage>
        <taxon>Bacteria</taxon>
        <taxon>Bacillati</taxon>
        <taxon>Actinomycetota</taxon>
        <taxon>Actinomycetes</taxon>
        <taxon>Micromonosporales</taxon>
        <taxon>Micromonosporaceae</taxon>
        <taxon>Actinoplanes</taxon>
    </lineage>
</organism>
<reference evidence="2 3" key="1">
    <citation type="submission" date="2020-08" db="EMBL/GenBank/DDBJ databases">
        <title>Whole genome shotgun sequence of Actinoplanes ianthinogenes NBRC 13996.</title>
        <authorList>
            <person name="Komaki H."/>
            <person name="Tamura T."/>
        </authorList>
    </citation>
    <scope>NUCLEOTIDE SEQUENCE [LARGE SCALE GENOMIC DNA]</scope>
    <source>
        <strain evidence="2 3">NBRC 13996</strain>
    </source>
</reference>
<dbReference type="InterPro" id="IPR001466">
    <property type="entry name" value="Beta-lactam-related"/>
</dbReference>
<evidence type="ECO:0000313" key="2">
    <source>
        <dbReference type="EMBL" id="BCJ41126.1"/>
    </source>
</evidence>
<dbReference type="InterPro" id="IPR050789">
    <property type="entry name" value="Diverse_Enzym_Activities"/>
</dbReference>
<dbReference type="Proteomes" id="UP000676967">
    <property type="component" value="Chromosome"/>
</dbReference>
<dbReference type="Pfam" id="PF00144">
    <property type="entry name" value="Beta-lactamase"/>
    <property type="match status" value="1"/>
</dbReference>
<dbReference type="RefSeq" id="WP_189332499.1">
    <property type="nucleotide sequence ID" value="NZ_AP023356.1"/>
</dbReference>
<dbReference type="EMBL" id="AP023356">
    <property type="protein sequence ID" value="BCJ41126.1"/>
    <property type="molecule type" value="Genomic_DNA"/>
</dbReference>
<gene>
    <name evidence="2" type="ORF">Aiant_17830</name>
</gene>
<evidence type="ECO:0000259" key="1">
    <source>
        <dbReference type="Pfam" id="PF00144"/>
    </source>
</evidence>
<protein>
    <recommendedName>
        <fullName evidence="1">Beta-lactamase-related domain-containing protein</fullName>
    </recommendedName>
</protein>
<dbReference type="InterPro" id="IPR012338">
    <property type="entry name" value="Beta-lactam/transpept-like"/>
</dbReference>
<evidence type="ECO:0000313" key="3">
    <source>
        <dbReference type="Proteomes" id="UP000676967"/>
    </source>
</evidence>
<dbReference type="SUPFAM" id="SSF56601">
    <property type="entry name" value="beta-lactamase/transpeptidase-like"/>
    <property type="match status" value="1"/>
</dbReference>
<feature type="domain" description="Beta-lactamase-related" evidence="1">
    <location>
        <begin position="3"/>
        <end position="312"/>
    </location>
</feature>
<name>A0ABN6C936_9ACTN</name>
<dbReference type="PANTHER" id="PTHR43283:SF3">
    <property type="entry name" value="BETA-LACTAMASE FAMILY PROTEIN (AFU_ORTHOLOGUE AFUA_5G07500)"/>
    <property type="match status" value="1"/>
</dbReference>